<feature type="compositionally biased region" description="Basic and acidic residues" evidence="1">
    <location>
        <begin position="46"/>
        <end position="62"/>
    </location>
</feature>
<gene>
    <name evidence="2" type="ORF">RBSWK_05299</name>
</gene>
<accession>L7C9Q2</accession>
<comment type="caution">
    <text evidence="2">The sequence shown here is derived from an EMBL/GenBank/DDBJ whole genome shotgun (WGS) entry which is preliminary data.</text>
</comment>
<protein>
    <submittedName>
        <fullName evidence="2">Uncharacterized protein</fullName>
    </submittedName>
</protein>
<organism evidence="2 3">
    <name type="scientific">Rhodopirellula baltica SWK14</name>
    <dbReference type="NCBI Taxonomy" id="993516"/>
    <lineage>
        <taxon>Bacteria</taxon>
        <taxon>Pseudomonadati</taxon>
        <taxon>Planctomycetota</taxon>
        <taxon>Planctomycetia</taxon>
        <taxon>Pirellulales</taxon>
        <taxon>Pirellulaceae</taxon>
        <taxon>Rhodopirellula</taxon>
    </lineage>
</organism>
<feature type="region of interest" description="Disordered" evidence="1">
    <location>
        <begin position="26"/>
        <end position="77"/>
    </location>
</feature>
<evidence type="ECO:0000313" key="3">
    <source>
        <dbReference type="Proteomes" id="UP000010959"/>
    </source>
</evidence>
<dbReference type="AlphaFoldDB" id="L7C9Q2"/>
<evidence type="ECO:0000313" key="2">
    <source>
        <dbReference type="EMBL" id="ELP30773.1"/>
    </source>
</evidence>
<sequence>MLLKCCNNINSSVSGKMHLFCDAIAGAPSASPSHRPDTGPAQVDATARREGQPHSAEPEPRSTHGPISTTSQDVSTH</sequence>
<dbReference type="PATRIC" id="fig|993516.3.peg.5669"/>
<dbReference type="EMBL" id="AMWG01000144">
    <property type="protein sequence ID" value="ELP30773.1"/>
    <property type="molecule type" value="Genomic_DNA"/>
</dbReference>
<evidence type="ECO:0000256" key="1">
    <source>
        <dbReference type="SAM" id="MobiDB-lite"/>
    </source>
</evidence>
<dbReference type="Proteomes" id="UP000010959">
    <property type="component" value="Unassembled WGS sequence"/>
</dbReference>
<name>L7C9Q2_RHOBT</name>
<feature type="compositionally biased region" description="Polar residues" evidence="1">
    <location>
        <begin position="65"/>
        <end position="77"/>
    </location>
</feature>
<reference evidence="2 3" key="1">
    <citation type="journal article" date="2013" name="Mar. Genomics">
        <title>Expression of sulfatases in Rhodopirellula baltica and the diversity of sulfatases in the genus Rhodopirellula.</title>
        <authorList>
            <person name="Wegner C.E."/>
            <person name="Richter-Heitmann T."/>
            <person name="Klindworth A."/>
            <person name="Klockow C."/>
            <person name="Richter M."/>
            <person name="Achstetter T."/>
            <person name="Glockner F.O."/>
            <person name="Harder J."/>
        </authorList>
    </citation>
    <scope>NUCLEOTIDE SEQUENCE [LARGE SCALE GENOMIC DNA]</scope>
    <source>
        <strain evidence="2 3">SWK14</strain>
    </source>
</reference>
<proteinExistence type="predicted"/>